<dbReference type="AlphaFoldDB" id="A0A4Z2DR67"/>
<reference evidence="1 2" key="1">
    <citation type="submission" date="2019-03" db="EMBL/GenBank/DDBJ databases">
        <title>An improved genome assembly of the fluke Schistosoma japonicum.</title>
        <authorList>
            <person name="Hu W."/>
            <person name="Luo F."/>
            <person name="Yin M."/>
            <person name="Mo X."/>
            <person name="Sun C."/>
            <person name="Wu Q."/>
            <person name="Zhu B."/>
            <person name="Xiang M."/>
            <person name="Wang J."/>
            <person name="Wang Y."/>
            <person name="Zhang T."/>
            <person name="Xu B."/>
            <person name="Zheng H."/>
            <person name="Feng Z."/>
        </authorList>
    </citation>
    <scope>NUCLEOTIDE SEQUENCE [LARGE SCALE GENOMIC DNA]</scope>
    <source>
        <strain evidence="1">HuSjv2</strain>
        <tissue evidence="1">Worms</tissue>
    </source>
</reference>
<sequence length="72" mass="8192">MIKKIVSGLEFTLTERAEDPDLLILNTCNVRGKEAEKQGISQQMSISRIAVVWFRKDSHTDDKPTLFEATKI</sequence>
<evidence type="ECO:0000313" key="2">
    <source>
        <dbReference type="Proteomes" id="UP000311919"/>
    </source>
</evidence>
<protein>
    <submittedName>
        <fullName evidence="1">tRNA-2-methylthio-N(6)-dimethylallyladenosine synthase</fullName>
    </submittedName>
</protein>
<proteinExistence type="predicted"/>
<keyword evidence="2" id="KW-1185">Reference proteome</keyword>
<name>A0A4Z2DR67_SCHJA</name>
<comment type="caution">
    <text evidence="1">The sequence shown here is derived from an EMBL/GenBank/DDBJ whole genome shotgun (WGS) entry which is preliminary data.</text>
</comment>
<accession>A0A4Z2DR67</accession>
<dbReference type="Proteomes" id="UP000311919">
    <property type="component" value="Unassembled WGS sequence"/>
</dbReference>
<dbReference type="EMBL" id="SKCS01000057">
    <property type="protein sequence ID" value="TNN19021.1"/>
    <property type="molecule type" value="Genomic_DNA"/>
</dbReference>
<organism evidence="1 2">
    <name type="scientific">Schistosoma japonicum</name>
    <name type="common">Blood fluke</name>
    <dbReference type="NCBI Taxonomy" id="6182"/>
    <lineage>
        <taxon>Eukaryota</taxon>
        <taxon>Metazoa</taxon>
        <taxon>Spiralia</taxon>
        <taxon>Lophotrochozoa</taxon>
        <taxon>Platyhelminthes</taxon>
        <taxon>Trematoda</taxon>
        <taxon>Digenea</taxon>
        <taxon>Strigeidida</taxon>
        <taxon>Schistosomatoidea</taxon>
        <taxon>Schistosomatidae</taxon>
        <taxon>Schistosoma</taxon>
    </lineage>
</organism>
<gene>
    <name evidence="1" type="ORF">EWB00_009550</name>
</gene>
<evidence type="ECO:0000313" key="1">
    <source>
        <dbReference type="EMBL" id="TNN19021.1"/>
    </source>
</evidence>